<feature type="chain" id="PRO_5041324670" description="L-gulonolactone oxidase" evidence="7">
    <location>
        <begin position="27"/>
        <end position="549"/>
    </location>
</feature>
<dbReference type="InterPro" id="IPR007173">
    <property type="entry name" value="ALO_C"/>
</dbReference>
<reference evidence="9 10" key="1">
    <citation type="journal article" date="2021" name="Nat. Plants">
        <title>The Taxus genome provides insights into paclitaxel biosynthesis.</title>
        <authorList>
            <person name="Xiong X."/>
            <person name="Gou J."/>
            <person name="Liao Q."/>
            <person name="Li Y."/>
            <person name="Zhou Q."/>
            <person name="Bi G."/>
            <person name="Li C."/>
            <person name="Du R."/>
            <person name="Wang X."/>
            <person name="Sun T."/>
            <person name="Guo L."/>
            <person name="Liang H."/>
            <person name="Lu P."/>
            <person name="Wu Y."/>
            <person name="Zhang Z."/>
            <person name="Ro D.K."/>
            <person name="Shang Y."/>
            <person name="Huang S."/>
            <person name="Yan J."/>
        </authorList>
    </citation>
    <scope>NUCLEOTIDE SEQUENCE [LARGE SCALE GENOMIC DNA]</scope>
    <source>
        <strain evidence="9">Ta-2019</strain>
    </source>
</reference>
<gene>
    <name evidence="9" type="ORF">KI387_000847</name>
</gene>
<dbReference type="Proteomes" id="UP000824469">
    <property type="component" value="Unassembled WGS sequence"/>
</dbReference>
<feature type="signal peptide" evidence="7">
    <location>
        <begin position="1"/>
        <end position="26"/>
    </location>
</feature>
<organism evidence="9 10">
    <name type="scientific">Taxus chinensis</name>
    <name type="common">Chinese yew</name>
    <name type="synonym">Taxus wallichiana var. chinensis</name>
    <dbReference type="NCBI Taxonomy" id="29808"/>
    <lineage>
        <taxon>Eukaryota</taxon>
        <taxon>Viridiplantae</taxon>
        <taxon>Streptophyta</taxon>
        <taxon>Embryophyta</taxon>
        <taxon>Tracheophyta</taxon>
        <taxon>Spermatophyta</taxon>
        <taxon>Pinopsida</taxon>
        <taxon>Pinidae</taxon>
        <taxon>Conifers II</taxon>
        <taxon>Cupressales</taxon>
        <taxon>Taxaceae</taxon>
        <taxon>Taxus</taxon>
    </lineage>
</organism>
<dbReference type="GO" id="GO:0003885">
    <property type="term" value="F:D-arabinono-1,4-lactone oxidase activity"/>
    <property type="evidence" value="ECO:0007669"/>
    <property type="project" value="InterPro"/>
</dbReference>
<dbReference type="NCBIfam" id="TIGR01677">
    <property type="entry name" value="pln_FAD_oxido"/>
    <property type="match status" value="1"/>
</dbReference>
<comment type="pathway">
    <text evidence="1">Cofactor biosynthesis; L-ascorbate biosynthesis.</text>
</comment>
<evidence type="ECO:0000313" key="10">
    <source>
        <dbReference type="Proteomes" id="UP000824469"/>
    </source>
</evidence>
<evidence type="ECO:0000256" key="6">
    <source>
        <dbReference type="ARBA" id="ARBA00048083"/>
    </source>
</evidence>
<feature type="domain" description="FAD-binding PCMH-type" evidence="8">
    <location>
        <begin position="54"/>
        <end position="233"/>
    </location>
</feature>
<evidence type="ECO:0000256" key="4">
    <source>
        <dbReference type="ARBA" id="ARBA00022644"/>
    </source>
</evidence>
<keyword evidence="5" id="KW-0560">Oxidoreductase</keyword>
<evidence type="ECO:0000259" key="8">
    <source>
        <dbReference type="PROSITE" id="PS51387"/>
    </source>
</evidence>
<evidence type="ECO:0000256" key="3">
    <source>
        <dbReference type="ARBA" id="ARBA00013121"/>
    </source>
</evidence>
<dbReference type="GO" id="GO:0016020">
    <property type="term" value="C:membrane"/>
    <property type="evidence" value="ECO:0007669"/>
    <property type="project" value="InterPro"/>
</dbReference>
<evidence type="ECO:0000256" key="1">
    <source>
        <dbReference type="ARBA" id="ARBA00005147"/>
    </source>
</evidence>
<evidence type="ECO:0000313" key="9">
    <source>
        <dbReference type="EMBL" id="KAH9328739.1"/>
    </source>
</evidence>
<dbReference type="AlphaFoldDB" id="A0AA38GTJ1"/>
<dbReference type="InterPro" id="IPR006094">
    <property type="entry name" value="Oxid_FAD_bind_N"/>
</dbReference>
<dbReference type="InterPro" id="IPR036318">
    <property type="entry name" value="FAD-bd_PCMH-like_sf"/>
</dbReference>
<dbReference type="InterPro" id="IPR016166">
    <property type="entry name" value="FAD-bd_PCMH"/>
</dbReference>
<accession>A0AA38GTJ1</accession>
<dbReference type="GO" id="GO:0050105">
    <property type="term" value="F:L-gulonolactone oxidase activity"/>
    <property type="evidence" value="ECO:0007669"/>
    <property type="project" value="UniProtKB-EC"/>
</dbReference>
<sequence length="549" mass="60572">MERARREGVILVLAILFSIEIRLGVACVPPPSIECSGRSGCHIFNYQGIWDDLGSCEAGTALFPTSESQLVHAVASAVKMGKKMRVVSRFSHSLAKLACVDKEGVIISTGDYDSKIEVNKKEMTITVAAGVMMRDVIDAAAKQGLALPAMTYWDGVSAAGVLSTGAHGSGLLGKGSAVHEHVKALTIVIPTTAARGYARIIRLSKSHKYFNAARLSLGVLGAISEITFGLEHMFKRSVSLSLEDDVGMEEKIVDFVKKHEFGDVWWYPAHRKVIWGEIRRVSADENGDGINKMQQLGQPTSVADSDDTATILSRIESREDTETVCNLTEAIMSARVSTGAGFMNSESGGFSNYPVIGWNNRMQATGGCQDYSHKREPNPISCTPLHIYDKNESICSWDRRANGVRGFDVEIYVPLVNMKEAILDIKKIRDVNPQALCELEFLEGMSMRSVKKSEAYLGHSEDVITFELEYLRSEEWDTPKWNMDVYEEIEQMLVEKHRGTLHWGKSGGFLFGGVANRTVDLERFVRAKKEMDPNAVFSNDWTDGVLGIG</sequence>
<evidence type="ECO:0000256" key="7">
    <source>
        <dbReference type="SAM" id="SignalP"/>
    </source>
</evidence>
<dbReference type="GO" id="GO:0019853">
    <property type="term" value="P:L-ascorbic acid biosynthetic process"/>
    <property type="evidence" value="ECO:0007669"/>
    <property type="project" value="UniProtKB-KW"/>
</dbReference>
<comment type="caution">
    <text evidence="9">The sequence shown here is derived from an EMBL/GenBank/DDBJ whole genome shotgun (WGS) entry which is preliminary data.</text>
</comment>
<dbReference type="Pfam" id="PF04030">
    <property type="entry name" value="ALO"/>
    <property type="match status" value="1"/>
</dbReference>
<keyword evidence="7" id="KW-0732">Signal</keyword>
<dbReference type="EMBL" id="JAHRHJ020000001">
    <property type="protein sequence ID" value="KAH9328739.1"/>
    <property type="molecule type" value="Genomic_DNA"/>
</dbReference>
<dbReference type="Gene3D" id="3.30.465.10">
    <property type="match status" value="1"/>
</dbReference>
<proteinExistence type="inferred from homology"/>
<dbReference type="PANTHER" id="PTHR13878:SF67">
    <property type="entry name" value="L-GULONOLACTONE OXIDASE 5"/>
    <property type="match status" value="1"/>
</dbReference>
<feature type="non-terminal residue" evidence="9">
    <location>
        <position position="549"/>
    </location>
</feature>
<dbReference type="SUPFAM" id="SSF56176">
    <property type="entry name" value="FAD-binding/transporter-associated domain-like"/>
    <property type="match status" value="1"/>
</dbReference>
<protein>
    <recommendedName>
        <fullName evidence="3">L-gulonolactone oxidase</fullName>
        <ecNumber evidence="3">1.1.3.8</ecNumber>
    </recommendedName>
</protein>
<keyword evidence="10" id="KW-1185">Reference proteome</keyword>
<keyword evidence="4" id="KW-0060">Ascorbate biosynthesis</keyword>
<dbReference type="InterPro" id="IPR016169">
    <property type="entry name" value="FAD-bd_PCMH_sub2"/>
</dbReference>
<evidence type="ECO:0000256" key="5">
    <source>
        <dbReference type="ARBA" id="ARBA00023002"/>
    </source>
</evidence>
<comment type="similarity">
    <text evidence="2">Belongs to the oxygen-dependent FAD-linked oxidoreductase family.</text>
</comment>
<dbReference type="OMA" id="WEDLNIC"/>
<dbReference type="EC" id="1.1.3.8" evidence="3"/>
<name>A0AA38GTJ1_TAXCH</name>
<dbReference type="GO" id="GO:0071949">
    <property type="term" value="F:FAD binding"/>
    <property type="evidence" value="ECO:0007669"/>
    <property type="project" value="InterPro"/>
</dbReference>
<dbReference type="InterPro" id="IPR050432">
    <property type="entry name" value="FAD-linked_Oxidoreductases_BP"/>
</dbReference>
<dbReference type="Gene3D" id="3.30.70.2520">
    <property type="match status" value="1"/>
</dbReference>
<dbReference type="PROSITE" id="PS51387">
    <property type="entry name" value="FAD_PCMH"/>
    <property type="match status" value="1"/>
</dbReference>
<dbReference type="Pfam" id="PF01565">
    <property type="entry name" value="FAD_binding_4"/>
    <property type="match status" value="1"/>
</dbReference>
<dbReference type="PANTHER" id="PTHR13878">
    <property type="entry name" value="GULONOLACTONE OXIDASE"/>
    <property type="match status" value="1"/>
</dbReference>
<comment type="catalytic activity">
    <reaction evidence="6">
        <text>L-gulono-1,4-lactone + O2 = L-ascorbate + H2O2 + H(+)</text>
        <dbReference type="Rhea" id="RHEA:32363"/>
        <dbReference type="ChEBI" id="CHEBI:15378"/>
        <dbReference type="ChEBI" id="CHEBI:15379"/>
        <dbReference type="ChEBI" id="CHEBI:16240"/>
        <dbReference type="ChEBI" id="CHEBI:17587"/>
        <dbReference type="ChEBI" id="CHEBI:38290"/>
        <dbReference type="EC" id="1.1.3.8"/>
    </reaction>
</comment>
<evidence type="ECO:0000256" key="2">
    <source>
        <dbReference type="ARBA" id="ARBA00005466"/>
    </source>
</evidence>
<dbReference type="InterPro" id="IPR010030">
    <property type="entry name" value="GULO_Plant"/>
</dbReference>